<evidence type="ECO:0000256" key="5">
    <source>
        <dbReference type="ARBA" id="ARBA00022679"/>
    </source>
</evidence>
<dbReference type="GO" id="GO:0009401">
    <property type="term" value="P:phosphoenolpyruvate-dependent sugar phosphotransferase system"/>
    <property type="evidence" value="ECO:0007669"/>
    <property type="project" value="UniProtKB-KW"/>
</dbReference>
<evidence type="ECO:0000256" key="8">
    <source>
        <dbReference type="ARBA" id="ARBA00022777"/>
    </source>
</evidence>
<keyword evidence="8" id="KW-0418">Kinase</keyword>
<evidence type="ECO:0000256" key="12">
    <source>
        <dbReference type="SAM" id="Phobius"/>
    </source>
</evidence>
<keyword evidence="10 12" id="KW-0472">Membrane</keyword>
<keyword evidence="4" id="KW-0762">Sugar transport</keyword>
<evidence type="ECO:0000259" key="13">
    <source>
        <dbReference type="PROSITE" id="PS51098"/>
    </source>
</evidence>
<dbReference type="InterPro" id="IPR036878">
    <property type="entry name" value="Glu_permease_IIB"/>
</dbReference>
<protein>
    <submittedName>
        <fullName evidence="15">PTS system beta-glucoside-specific EIIBCA component</fullName>
    </submittedName>
</protein>
<dbReference type="Pfam" id="PF02378">
    <property type="entry name" value="PTS_EIIC"/>
    <property type="match status" value="1"/>
</dbReference>
<reference evidence="15" key="1">
    <citation type="submission" date="2019-11" db="EMBL/GenBank/DDBJ databases">
        <authorList>
            <person name="Feng L."/>
        </authorList>
    </citation>
    <scope>NUCLEOTIDE SEQUENCE</scope>
    <source>
        <strain evidence="15">CramosumLFYP8</strain>
    </source>
</reference>
<evidence type="ECO:0000256" key="3">
    <source>
        <dbReference type="ARBA" id="ARBA00022475"/>
    </source>
</evidence>
<dbReference type="Pfam" id="PF00367">
    <property type="entry name" value="PTS_EIIB"/>
    <property type="match status" value="1"/>
</dbReference>
<dbReference type="AlphaFoldDB" id="A0A6N2XV43"/>
<organism evidence="15">
    <name type="scientific">Thomasclavelia ramosa</name>
    <dbReference type="NCBI Taxonomy" id="1547"/>
    <lineage>
        <taxon>Bacteria</taxon>
        <taxon>Bacillati</taxon>
        <taxon>Bacillota</taxon>
        <taxon>Erysipelotrichia</taxon>
        <taxon>Erysipelotrichales</taxon>
        <taxon>Coprobacillaceae</taxon>
        <taxon>Thomasclavelia</taxon>
    </lineage>
</organism>
<evidence type="ECO:0000256" key="11">
    <source>
        <dbReference type="PROSITE-ProRule" id="PRU00421"/>
    </source>
</evidence>
<dbReference type="InterPro" id="IPR018113">
    <property type="entry name" value="PTrfase_EIIB_Cys"/>
</dbReference>
<evidence type="ECO:0000256" key="9">
    <source>
        <dbReference type="ARBA" id="ARBA00022989"/>
    </source>
</evidence>
<dbReference type="GO" id="GO:0015771">
    <property type="term" value="P:trehalose transport"/>
    <property type="evidence" value="ECO:0007669"/>
    <property type="project" value="TreeGrafter"/>
</dbReference>
<evidence type="ECO:0000256" key="10">
    <source>
        <dbReference type="ARBA" id="ARBA00023136"/>
    </source>
</evidence>
<evidence type="ECO:0000256" key="4">
    <source>
        <dbReference type="ARBA" id="ARBA00022597"/>
    </source>
</evidence>
<feature type="domain" description="PTS EIIB type-1" evidence="13">
    <location>
        <begin position="8"/>
        <end position="90"/>
    </location>
</feature>
<keyword evidence="2" id="KW-0813">Transport</keyword>
<comment type="subcellular location">
    <subcellularLocation>
        <location evidence="1">Cell membrane</location>
        <topology evidence="1">Multi-pass membrane protein</topology>
    </subcellularLocation>
</comment>
<dbReference type="GO" id="GO:0016301">
    <property type="term" value="F:kinase activity"/>
    <property type="evidence" value="ECO:0007669"/>
    <property type="project" value="UniProtKB-KW"/>
</dbReference>
<keyword evidence="5" id="KW-0808">Transferase</keyword>
<feature type="transmembrane region" description="Helical" evidence="12">
    <location>
        <begin position="148"/>
        <end position="167"/>
    </location>
</feature>
<feature type="transmembrane region" description="Helical" evidence="12">
    <location>
        <begin position="248"/>
        <end position="269"/>
    </location>
</feature>
<dbReference type="PANTHER" id="PTHR30175:SF1">
    <property type="entry name" value="PTS SYSTEM ARBUTIN-, CELLOBIOSE-, AND SALICIN-SPECIFIC EIIBC COMPONENT-RELATED"/>
    <property type="match status" value="1"/>
</dbReference>
<dbReference type="PROSITE" id="PS01035">
    <property type="entry name" value="PTS_EIIB_TYPE_1_CYS"/>
    <property type="match status" value="1"/>
</dbReference>
<feature type="transmembrane region" description="Helical" evidence="12">
    <location>
        <begin position="275"/>
        <end position="295"/>
    </location>
</feature>
<feature type="transmembrane region" description="Helical" evidence="12">
    <location>
        <begin position="179"/>
        <end position="198"/>
    </location>
</feature>
<evidence type="ECO:0000256" key="6">
    <source>
        <dbReference type="ARBA" id="ARBA00022683"/>
    </source>
</evidence>
<evidence type="ECO:0000256" key="2">
    <source>
        <dbReference type="ARBA" id="ARBA00022448"/>
    </source>
</evidence>
<dbReference type="CDD" id="cd00212">
    <property type="entry name" value="PTS_IIB_glc"/>
    <property type="match status" value="1"/>
</dbReference>
<feature type="transmembrane region" description="Helical" evidence="12">
    <location>
        <begin position="302"/>
        <end position="320"/>
    </location>
</feature>
<dbReference type="PROSITE" id="PS51103">
    <property type="entry name" value="PTS_EIIC_TYPE_1"/>
    <property type="match status" value="1"/>
</dbReference>
<dbReference type="GO" id="GO:0008982">
    <property type="term" value="F:protein-N(PI)-phosphohistidine-sugar phosphotransferase activity"/>
    <property type="evidence" value="ECO:0007669"/>
    <property type="project" value="InterPro"/>
</dbReference>
<dbReference type="RefSeq" id="WP_117791981.1">
    <property type="nucleotide sequence ID" value="NZ_CAACVM010000003.1"/>
</dbReference>
<dbReference type="InterPro" id="IPR013013">
    <property type="entry name" value="PTS_EIIC_1"/>
</dbReference>
<dbReference type="InterPro" id="IPR050558">
    <property type="entry name" value="PTS_Sugar-Specific_Components"/>
</dbReference>
<evidence type="ECO:0000256" key="7">
    <source>
        <dbReference type="ARBA" id="ARBA00022692"/>
    </source>
</evidence>
<feature type="transmembrane region" description="Helical" evidence="12">
    <location>
        <begin position="326"/>
        <end position="347"/>
    </location>
</feature>
<dbReference type="InterPro" id="IPR001996">
    <property type="entry name" value="PTS_IIB_1"/>
</dbReference>
<evidence type="ECO:0000313" key="15">
    <source>
        <dbReference type="EMBL" id="VYT58399.1"/>
    </source>
</evidence>
<evidence type="ECO:0000259" key="14">
    <source>
        <dbReference type="PROSITE" id="PS51103"/>
    </source>
</evidence>
<dbReference type="GO" id="GO:0005886">
    <property type="term" value="C:plasma membrane"/>
    <property type="evidence" value="ECO:0007669"/>
    <property type="project" value="UniProtKB-SubCell"/>
</dbReference>
<keyword evidence="9 12" id="KW-1133">Transmembrane helix</keyword>
<dbReference type="GO" id="GO:0090589">
    <property type="term" value="F:protein-phosphocysteine-trehalose phosphotransferase system transporter activity"/>
    <property type="evidence" value="ECO:0007669"/>
    <property type="project" value="TreeGrafter"/>
</dbReference>
<dbReference type="PROSITE" id="PS51098">
    <property type="entry name" value="PTS_EIIB_TYPE_1"/>
    <property type="match status" value="1"/>
</dbReference>
<name>A0A6N2XV43_9FIRM</name>
<feature type="transmembrane region" description="Helical" evidence="12">
    <location>
        <begin position="119"/>
        <end position="142"/>
    </location>
</feature>
<dbReference type="Gene3D" id="3.30.1360.60">
    <property type="entry name" value="Glucose permease domain IIB"/>
    <property type="match status" value="1"/>
</dbReference>
<dbReference type="InterPro" id="IPR003352">
    <property type="entry name" value="PTS_EIIC"/>
</dbReference>
<keyword evidence="7 12" id="KW-0812">Transmembrane</keyword>
<feature type="transmembrane region" description="Helical" evidence="12">
    <location>
        <begin position="428"/>
        <end position="452"/>
    </location>
</feature>
<dbReference type="EMBL" id="CACRTL010000003">
    <property type="protein sequence ID" value="VYT58399.1"/>
    <property type="molecule type" value="Genomic_DNA"/>
</dbReference>
<feature type="domain" description="PTS EIIC type-1" evidence="14">
    <location>
        <begin position="109"/>
        <end position="456"/>
    </location>
</feature>
<feature type="transmembrane region" description="Helical" evidence="12">
    <location>
        <begin position="384"/>
        <end position="408"/>
    </location>
</feature>
<gene>
    <name evidence="15" type="primary">bglF_3</name>
    <name evidence="15" type="ORF">CRLFYP8_00828</name>
</gene>
<dbReference type="FunFam" id="3.30.1360.60:FF:000001">
    <property type="entry name" value="PTS system glucose-specific IIBC component PtsG"/>
    <property type="match status" value="1"/>
</dbReference>
<sequence>MAKKVDYTQLAKEVIRAVGGKENINGVTNCMTRLRFVLKDDSIPNSEEVKLIKDVKGVMNKGGQYQVIIGTHVNEVIKFVNQELGFKGDEKATEDKVEEKGNLFNRFFKVISGCIMPMIGPMVAGGIIKGILIICVTLGWMTKTDGNYLTLYAAADALLYFMPIIVGFSAGKVFKCNPYVTATIGAALLYPDLVNALAGDTAHHFMGLTITNMSYSQTLLPIILASFIAAKIEYFAKKIIPTMLQLMIVPVIVLMITVPLSWLAIGPVMNTVSSWLSTAVVSIFGFSPILGGILFGAFWQLMVLLGLHSAFIPVLLNNLFTMGYDPINAILGLTVWALAGVSLGYAIKMKDPEKRSLGFGNMASCLCGVTEPTIYSIALPQIKCFVAAWIGGGIAGGILGALGGKMYSLGGDGLFRIPAMINPNGIDVSFYGFIITALIALVVSAIITYFAADPEK</sequence>
<accession>A0A6N2XV43</accession>
<keyword evidence="3" id="KW-1003">Cell membrane</keyword>
<evidence type="ECO:0000256" key="1">
    <source>
        <dbReference type="ARBA" id="ARBA00004651"/>
    </source>
</evidence>
<dbReference type="PANTHER" id="PTHR30175">
    <property type="entry name" value="PHOSPHOTRANSFERASE SYSTEM TRANSPORT PROTEIN"/>
    <property type="match status" value="1"/>
</dbReference>
<keyword evidence="6" id="KW-0598">Phosphotransferase system</keyword>
<dbReference type="SUPFAM" id="SSF55604">
    <property type="entry name" value="Glucose permease domain IIB"/>
    <property type="match status" value="1"/>
</dbReference>
<proteinExistence type="predicted"/>
<feature type="active site" description="Phosphocysteine intermediate; for EIIB activity" evidence="11">
    <location>
        <position position="30"/>
    </location>
</feature>